<sequence length="251" mass="27680">MNPGSNAKPFFLLMPNYFCAKDFYDDALASSKSVLYLCPRKRYFYWTPKGLRKRSKVDVESCPEVASLETPGMADYLDDIDEETKLKVAAEAGYPQSIFEKPKKGLDEAAIRAAAAEDWFSTKAPAPRGRETEPVPEPAEEAPLRKDGGNVLKCLEGLDWELIEDEESLAVNVTFSDSLWFRLCGVTGYSAFKEAVSFELAEQQLRVLHAGSVVLDLQLPSPVDAPGASASVSSRKMRVAVKARKLSKKSS</sequence>
<dbReference type="EMBL" id="CAJNIZ010018524">
    <property type="protein sequence ID" value="CAE7411307.1"/>
    <property type="molecule type" value="Genomic_DNA"/>
</dbReference>
<dbReference type="Proteomes" id="UP000649617">
    <property type="component" value="Unassembled WGS sequence"/>
</dbReference>
<dbReference type="OrthoDB" id="203687at2759"/>
<accession>A0A812QZH2</accession>
<evidence type="ECO:0000313" key="3">
    <source>
        <dbReference type="Proteomes" id="UP000649617"/>
    </source>
</evidence>
<protein>
    <submittedName>
        <fullName evidence="2">Uncharacterized protein</fullName>
    </submittedName>
</protein>
<keyword evidence="3" id="KW-1185">Reference proteome</keyword>
<proteinExistence type="predicted"/>
<feature type="region of interest" description="Disordered" evidence="1">
    <location>
        <begin position="122"/>
        <end position="144"/>
    </location>
</feature>
<name>A0A812QZH2_SYMPI</name>
<evidence type="ECO:0000256" key="1">
    <source>
        <dbReference type="SAM" id="MobiDB-lite"/>
    </source>
</evidence>
<evidence type="ECO:0000313" key="2">
    <source>
        <dbReference type="EMBL" id="CAE7411307.1"/>
    </source>
</evidence>
<reference evidence="2" key="1">
    <citation type="submission" date="2021-02" db="EMBL/GenBank/DDBJ databases">
        <authorList>
            <person name="Dougan E. K."/>
            <person name="Rhodes N."/>
            <person name="Thang M."/>
            <person name="Chan C."/>
        </authorList>
    </citation>
    <scope>NUCLEOTIDE SEQUENCE</scope>
</reference>
<dbReference type="AlphaFoldDB" id="A0A812QZH2"/>
<organism evidence="2 3">
    <name type="scientific">Symbiodinium pilosum</name>
    <name type="common">Dinoflagellate</name>
    <dbReference type="NCBI Taxonomy" id="2952"/>
    <lineage>
        <taxon>Eukaryota</taxon>
        <taxon>Sar</taxon>
        <taxon>Alveolata</taxon>
        <taxon>Dinophyceae</taxon>
        <taxon>Suessiales</taxon>
        <taxon>Symbiodiniaceae</taxon>
        <taxon>Symbiodinium</taxon>
    </lineage>
</organism>
<comment type="caution">
    <text evidence="2">The sequence shown here is derived from an EMBL/GenBank/DDBJ whole genome shotgun (WGS) entry which is preliminary data.</text>
</comment>
<gene>
    <name evidence="2" type="ORF">SPIL2461_LOCUS10135</name>
</gene>